<comment type="caution">
    <text evidence="2">The sequence shown here is derived from an EMBL/GenBank/DDBJ whole genome shotgun (WGS) entry which is preliminary data.</text>
</comment>
<proteinExistence type="predicted"/>
<evidence type="ECO:0000256" key="1">
    <source>
        <dbReference type="SAM" id="MobiDB-lite"/>
    </source>
</evidence>
<dbReference type="InParanoid" id="A0A2P5BDV4"/>
<organism evidence="2 3">
    <name type="scientific">Trema orientale</name>
    <name type="common">Charcoal tree</name>
    <name type="synonym">Celtis orientalis</name>
    <dbReference type="NCBI Taxonomy" id="63057"/>
    <lineage>
        <taxon>Eukaryota</taxon>
        <taxon>Viridiplantae</taxon>
        <taxon>Streptophyta</taxon>
        <taxon>Embryophyta</taxon>
        <taxon>Tracheophyta</taxon>
        <taxon>Spermatophyta</taxon>
        <taxon>Magnoliopsida</taxon>
        <taxon>eudicotyledons</taxon>
        <taxon>Gunneridae</taxon>
        <taxon>Pentapetalae</taxon>
        <taxon>rosids</taxon>
        <taxon>fabids</taxon>
        <taxon>Rosales</taxon>
        <taxon>Cannabaceae</taxon>
        <taxon>Trema</taxon>
    </lineage>
</organism>
<reference evidence="3" key="1">
    <citation type="submission" date="2016-06" db="EMBL/GenBank/DDBJ databases">
        <title>Parallel loss of symbiosis genes in relatives of nitrogen-fixing non-legume Parasponia.</title>
        <authorList>
            <person name="Van Velzen R."/>
            <person name="Holmer R."/>
            <person name="Bu F."/>
            <person name="Rutten L."/>
            <person name="Van Zeijl A."/>
            <person name="Liu W."/>
            <person name="Santuari L."/>
            <person name="Cao Q."/>
            <person name="Sharma T."/>
            <person name="Shen D."/>
            <person name="Roswanjaya Y."/>
            <person name="Wardhani T."/>
            <person name="Kalhor M.S."/>
            <person name="Jansen J."/>
            <person name="Van den Hoogen J."/>
            <person name="Gungor B."/>
            <person name="Hartog M."/>
            <person name="Hontelez J."/>
            <person name="Verver J."/>
            <person name="Yang W.-C."/>
            <person name="Schijlen E."/>
            <person name="Repin R."/>
            <person name="Schilthuizen M."/>
            <person name="Schranz E."/>
            <person name="Heidstra R."/>
            <person name="Miyata K."/>
            <person name="Fedorova E."/>
            <person name="Kohlen W."/>
            <person name="Bisseling T."/>
            <person name="Smit S."/>
            <person name="Geurts R."/>
        </authorList>
    </citation>
    <scope>NUCLEOTIDE SEQUENCE [LARGE SCALE GENOMIC DNA]</scope>
    <source>
        <strain evidence="3">cv. RG33-2</strain>
    </source>
</reference>
<accession>A0A2P5BDV4</accession>
<gene>
    <name evidence="2" type="ORF">TorRG33x02_324480</name>
</gene>
<feature type="non-terminal residue" evidence="2">
    <location>
        <position position="1"/>
    </location>
</feature>
<dbReference type="Proteomes" id="UP000237000">
    <property type="component" value="Unassembled WGS sequence"/>
</dbReference>
<protein>
    <submittedName>
        <fullName evidence="2">Uncharacterized protein</fullName>
    </submittedName>
</protein>
<keyword evidence="3" id="KW-1185">Reference proteome</keyword>
<sequence>RASGRVSGRVHVKSTRPKPSLKDNRARAGLEPCRVQAEFESGFFWASPSSFGLSGSFYTPTW</sequence>
<evidence type="ECO:0000313" key="2">
    <source>
        <dbReference type="EMBL" id="PON46979.1"/>
    </source>
</evidence>
<feature type="region of interest" description="Disordered" evidence="1">
    <location>
        <begin position="1"/>
        <end position="27"/>
    </location>
</feature>
<name>A0A2P5BDV4_TREOI</name>
<dbReference type="EMBL" id="JXTC01000543">
    <property type="protein sequence ID" value="PON46979.1"/>
    <property type="molecule type" value="Genomic_DNA"/>
</dbReference>
<dbReference type="AlphaFoldDB" id="A0A2P5BDV4"/>
<evidence type="ECO:0000313" key="3">
    <source>
        <dbReference type="Proteomes" id="UP000237000"/>
    </source>
</evidence>